<dbReference type="AlphaFoldDB" id="A0A4U8T329"/>
<reference evidence="1 2" key="1">
    <citation type="journal article" date="2014" name="Genome Announc.">
        <title>Draft genome sequences of eight enterohepatic helicobacter species isolated from both laboratory and wild rodents.</title>
        <authorList>
            <person name="Sheh A."/>
            <person name="Shen Z."/>
            <person name="Fox J.G."/>
        </authorList>
    </citation>
    <scope>NUCLEOTIDE SEQUENCE [LARGE SCALE GENOMIC DNA]</scope>
    <source>
        <strain evidence="1 2">MIT 96-1001</strain>
    </source>
</reference>
<comment type="caution">
    <text evidence="1">The sequence shown here is derived from an EMBL/GenBank/DDBJ whole genome shotgun (WGS) entry which is preliminary data.</text>
</comment>
<dbReference type="Proteomes" id="UP000029921">
    <property type="component" value="Unassembled WGS sequence"/>
</dbReference>
<evidence type="ECO:0000313" key="2">
    <source>
        <dbReference type="Proteomes" id="UP000029921"/>
    </source>
</evidence>
<dbReference type="RefSeq" id="WP_002955718.1">
    <property type="nucleotide sequence ID" value="NZ_JRPE02000001.1"/>
</dbReference>
<keyword evidence="2" id="KW-1185">Reference proteome</keyword>
<evidence type="ECO:0000313" key="1">
    <source>
        <dbReference type="EMBL" id="TLD93831.1"/>
    </source>
</evidence>
<organism evidence="1 2">
    <name type="scientific">Helicobacter magdeburgensis</name>
    <dbReference type="NCBI Taxonomy" id="471858"/>
    <lineage>
        <taxon>Bacteria</taxon>
        <taxon>Pseudomonadati</taxon>
        <taxon>Campylobacterota</taxon>
        <taxon>Epsilonproteobacteria</taxon>
        <taxon>Campylobacterales</taxon>
        <taxon>Helicobacteraceae</taxon>
        <taxon>Helicobacter</taxon>
    </lineage>
</organism>
<dbReference type="EMBL" id="JRPE02000001">
    <property type="protein sequence ID" value="TLD93831.1"/>
    <property type="molecule type" value="Genomic_DNA"/>
</dbReference>
<proteinExistence type="predicted"/>
<sequence length="63" mass="7182">MKVTKQDLEQCVAFLLQCDIMAYHHNGKVFVDVENDTSSLSLEISKDNILHLSRLYDEGKLAN</sequence>
<accession>A0A4U8T329</accession>
<name>A0A4U8T329_9HELI</name>
<gene>
    <name evidence="1" type="ORF">LS74_000320</name>
</gene>
<protein>
    <submittedName>
        <fullName evidence="1">Uncharacterized protein</fullName>
    </submittedName>
</protein>